<evidence type="ECO:0000313" key="2">
    <source>
        <dbReference type="EMBL" id="ASS94665.1"/>
    </source>
</evidence>
<keyword evidence="1" id="KW-0472">Membrane</keyword>
<feature type="transmembrane region" description="Helical" evidence="1">
    <location>
        <begin position="81"/>
        <end position="102"/>
    </location>
</feature>
<evidence type="ECO:0000256" key="1">
    <source>
        <dbReference type="SAM" id="Phobius"/>
    </source>
</evidence>
<keyword evidence="1" id="KW-0812">Transmembrane</keyword>
<protein>
    <submittedName>
        <fullName evidence="2">Uncharacterized protein</fullName>
    </submittedName>
</protein>
<feature type="transmembrane region" description="Helical" evidence="1">
    <location>
        <begin position="14"/>
        <end position="35"/>
    </location>
</feature>
<name>A0A223EHW4_9BACI</name>
<dbReference type="EMBL" id="CP017704">
    <property type="protein sequence ID" value="ASS94665.1"/>
    <property type="molecule type" value="Genomic_DNA"/>
</dbReference>
<evidence type="ECO:0000313" key="3">
    <source>
        <dbReference type="Proteomes" id="UP000214618"/>
    </source>
</evidence>
<proteinExistence type="predicted"/>
<dbReference type="AlphaFoldDB" id="A0A223EHW4"/>
<reference evidence="2 3" key="1">
    <citation type="submission" date="2016-10" db="EMBL/GenBank/DDBJ databases">
        <title>The whole genome sequencing and assembly of Bacillus simplex DSM 1321 strain.</title>
        <authorList>
            <person name="Park M.-K."/>
            <person name="Lee Y.-J."/>
            <person name="Yi H."/>
            <person name="Bahn Y.-S."/>
            <person name="Kim J.F."/>
            <person name="Lee D.-W."/>
        </authorList>
    </citation>
    <scope>NUCLEOTIDE SEQUENCE [LARGE SCALE GENOMIC DNA]</scope>
    <source>
        <strain evidence="2 3">DSM 1321</strain>
    </source>
</reference>
<accession>A0A223EHW4</accession>
<organism evidence="2 3">
    <name type="scientific">Peribacillus simplex NBRC 15720 = DSM 1321</name>
    <dbReference type="NCBI Taxonomy" id="1349754"/>
    <lineage>
        <taxon>Bacteria</taxon>
        <taxon>Bacillati</taxon>
        <taxon>Bacillota</taxon>
        <taxon>Bacilli</taxon>
        <taxon>Bacillales</taxon>
        <taxon>Bacillaceae</taxon>
        <taxon>Peribacillus</taxon>
    </lineage>
</organism>
<dbReference type="RefSeq" id="WP_063234248.1">
    <property type="nucleotide sequence ID" value="NZ_BCVO01000014.1"/>
</dbReference>
<sequence>MFNSSNQAIYEPDYISLLLLLLGIVYLIYFGLTIVKIKLNTLTISTLAISLLTYLLVGFYMAGSGFYIDEETPNNLVFEKYGFPDLILLAFPYIFLSLAASLGEKK</sequence>
<feature type="transmembrane region" description="Helical" evidence="1">
    <location>
        <begin position="42"/>
        <end position="61"/>
    </location>
</feature>
<dbReference type="OrthoDB" id="2943700at2"/>
<dbReference type="Proteomes" id="UP000214618">
    <property type="component" value="Chromosome"/>
</dbReference>
<dbReference type="GeneID" id="56473569"/>
<keyword evidence="1" id="KW-1133">Transmembrane helix</keyword>
<gene>
    <name evidence="2" type="ORF">BS1321_12495</name>
</gene>